<organism evidence="3 4">
    <name type="scientific">Oscillochloris trichoides DG-6</name>
    <dbReference type="NCBI Taxonomy" id="765420"/>
    <lineage>
        <taxon>Bacteria</taxon>
        <taxon>Bacillati</taxon>
        <taxon>Chloroflexota</taxon>
        <taxon>Chloroflexia</taxon>
        <taxon>Chloroflexales</taxon>
        <taxon>Chloroflexineae</taxon>
        <taxon>Oscillochloridaceae</taxon>
        <taxon>Oscillochloris</taxon>
    </lineage>
</organism>
<dbReference type="InterPro" id="IPR023485">
    <property type="entry name" value="Ptyr_pPase"/>
</dbReference>
<comment type="caution">
    <text evidence="3">The sequence shown here is derived from an EMBL/GenBank/DDBJ whole genome shotgun (WGS) entry which is preliminary data.</text>
</comment>
<dbReference type="STRING" id="765420.OSCT_2195"/>
<gene>
    <name evidence="3" type="ORF">OSCT_2195</name>
</gene>
<evidence type="ECO:0000313" key="3">
    <source>
        <dbReference type="EMBL" id="EFO79985.1"/>
    </source>
</evidence>
<protein>
    <recommendedName>
        <fullName evidence="1">protein-tyrosine-phosphatase</fullName>
        <ecNumber evidence="1">3.1.3.48</ecNumber>
    </recommendedName>
</protein>
<dbReference type="AlphaFoldDB" id="E1IFU4"/>
<evidence type="ECO:0000259" key="2">
    <source>
        <dbReference type="SMART" id="SM00226"/>
    </source>
</evidence>
<dbReference type="Pfam" id="PF01451">
    <property type="entry name" value="LMWPc"/>
    <property type="match status" value="1"/>
</dbReference>
<dbReference type="EC" id="3.1.3.48" evidence="1"/>
<dbReference type="SMART" id="SM00226">
    <property type="entry name" value="LMWPc"/>
    <property type="match status" value="1"/>
</dbReference>
<dbReference type="HOGENOM" id="CLU_952756_0_0_0"/>
<reference evidence="3 4" key="1">
    <citation type="journal article" date="2011" name="J. Bacteriol.">
        <title>Draft genome sequence of the anoxygenic filamentous phototrophic bacterium Oscillochloris trichoides subsp. DG-6.</title>
        <authorList>
            <person name="Kuznetsov B.B."/>
            <person name="Ivanovsky R.N."/>
            <person name="Keppen O.I."/>
            <person name="Sukhacheva M.V."/>
            <person name="Bumazhkin B.K."/>
            <person name="Patutina E.O."/>
            <person name="Beletsky A.V."/>
            <person name="Mardanov A.V."/>
            <person name="Baslerov R.V."/>
            <person name="Panteleeva A.N."/>
            <person name="Kolganova T.V."/>
            <person name="Ravin N.V."/>
            <person name="Skryabin K.G."/>
        </authorList>
    </citation>
    <scope>NUCLEOTIDE SEQUENCE [LARGE SCALE GENOMIC DNA]</scope>
    <source>
        <strain evidence="3 4">DG-6</strain>
    </source>
</reference>
<dbReference type="InterPro" id="IPR036196">
    <property type="entry name" value="Ptyr_pPase_sf"/>
</dbReference>
<feature type="domain" description="Phosphotyrosine protein phosphatase I" evidence="2">
    <location>
        <begin position="8"/>
        <end position="149"/>
    </location>
</feature>
<dbReference type="InterPro" id="IPR050438">
    <property type="entry name" value="LMW_PTPase"/>
</dbReference>
<sequence length="280" mass="29974">MTTSTEPPLILIVGAADTGRAPITAALLRRMLANHNLSWRVASAGVVGHDNEPAQPEARDAMTIFGIELGEHHARSLTPELAAEAHLLIATDSGVARVLRSRHPTATTFSLGELAGRQRDIPDPFRMQVGAWLNYTHEIEQLLQAGFERLVAQIAGEAAALPQDLPAPLATPPAAAPPPHREPVGRSLRLIDLFSEMPDVVDWDGARRQMHALLDQVTPTTPEDMARPYAAIIQAMLAMTTQRPTSAQVARLRSALEILNGAVSGSELADLSIGLASYAA</sequence>
<dbReference type="SUPFAM" id="SSF52788">
    <property type="entry name" value="Phosphotyrosine protein phosphatases I"/>
    <property type="match status" value="1"/>
</dbReference>
<dbReference type="eggNOG" id="COG0394">
    <property type="taxonomic scope" value="Bacteria"/>
</dbReference>
<name>E1IFU4_9CHLR</name>
<evidence type="ECO:0000313" key="4">
    <source>
        <dbReference type="Proteomes" id="UP000054010"/>
    </source>
</evidence>
<dbReference type="OrthoDB" id="149643at2"/>
<dbReference type="EMBL" id="ADVR01000094">
    <property type="protein sequence ID" value="EFO79985.1"/>
    <property type="molecule type" value="Genomic_DNA"/>
</dbReference>
<dbReference type="Gene3D" id="3.40.50.2300">
    <property type="match status" value="1"/>
</dbReference>
<keyword evidence="4" id="KW-1185">Reference proteome</keyword>
<dbReference type="GO" id="GO:0004725">
    <property type="term" value="F:protein tyrosine phosphatase activity"/>
    <property type="evidence" value="ECO:0007669"/>
    <property type="project" value="UniProtKB-EC"/>
</dbReference>
<dbReference type="Proteomes" id="UP000054010">
    <property type="component" value="Unassembled WGS sequence"/>
</dbReference>
<evidence type="ECO:0000256" key="1">
    <source>
        <dbReference type="ARBA" id="ARBA00013064"/>
    </source>
</evidence>
<accession>E1IFU4</accession>
<dbReference type="PANTHER" id="PTHR11717:SF7">
    <property type="entry name" value="LOW MOLECULAR WEIGHT PHOSPHOTYROSINE PROTEIN PHOSPHATASE"/>
    <property type="match status" value="1"/>
</dbReference>
<dbReference type="PANTHER" id="PTHR11717">
    <property type="entry name" value="LOW MOLECULAR WEIGHT PROTEIN TYROSINE PHOSPHATASE"/>
    <property type="match status" value="1"/>
</dbReference>
<proteinExistence type="predicted"/>